<accession>A0AAX4PAV4</accession>
<evidence type="ECO:0000313" key="2">
    <source>
        <dbReference type="EMBL" id="WZN63517.1"/>
    </source>
</evidence>
<protein>
    <submittedName>
        <fullName evidence="2">Uncharacterized protein</fullName>
    </submittedName>
</protein>
<keyword evidence="3" id="KW-1185">Reference proteome</keyword>
<sequence>MRTRLHRNVSEPYTKNLRRLQEVHRTLSESASSYHSAADDMIKTSRVARRPSLKRPDWNPNDSGSSKKSVTWIDKEIPGRSISEFHLITPRSFRMQQYRDRALPSSGGGGGAGSQAQSRVSLHVNQQLQYYYYHQRAGKSSACSTCMSSLRAFWWGV</sequence>
<organism evidence="2 3">
    <name type="scientific">Chloropicon roscoffensis</name>
    <dbReference type="NCBI Taxonomy" id="1461544"/>
    <lineage>
        <taxon>Eukaryota</taxon>
        <taxon>Viridiplantae</taxon>
        <taxon>Chlorophyta</taxon>
        <taxon>Chloropicophyceae</taxon>
        <taxon>Chloropicales</taxon>
        <taxon>Chloropicaceae</taxon>
        <taxon>Chloropicon</taxon>
    </lineage>
</organism>
<dbReference type="Proteomes" id="UP001472866">
    <property type="component" value="Chromosome 07"/>
</dbReference>
<feature type="compositionally biased region" description="Polar residues" evidence="1">
    <location>
        <begin position="60"/>
        <end position="69"/>
    </location>
</feature>
<evidence type="ECO:0000313" key="3">
    <source>
        <dbReference type="Proteomes" id="UP001472866"/>
    </source>
</evidence>
<reference evidence="2 3" key="1">
    <citation type="submission" date="2024-03" db="EMBL/GenBank/DDBJ databases">
        <title>Complete genome sequence of the green alga Chloropicon roscoffensis RCC1871.</title>
        <authorList>
            <person name="Lemieux C."/>
            <person name="Pombert J.-F."/>
            <person name="Otis C."/>
            <person name="Turmel M."/>
        </authorList>
    </citation>
    <scope>NUCLEOTIDE SEQUENCE [LARGE SCALE GENOMIC DNA]</scope>
    <source>
        <strain evidence="2 3">RCC1871</strain>
    </source>
</reference>
<name>A0AAX4PAV4_9CHLO</name>
<feature type="region of interest" description="Disordered" evidence="1">
    <location>
        <begin position="27"/>
        <end position="71"/>
    </location>
</feature>
<dbReference type="EMBL" id="CP151507">
    <property type="protein sequence ID" value="WZN63517.1"/>
    <property type="molecule type" value="Genomic_DNA"/>
</dbReference>
<evidence type="ECO:0000256" key="1">
    <source>
        <dbReference type="SAM" id="MobiDB-lite"/>
    </source>
</evidence>
<dbReference type="AlphaFoldDB" id="A0AAX4PAV4"/>
<gene>
    <name evidence="2" type="ORF">HKI87_07g50660</name>
</gene>
<proteinExistence type="predicted"/>